<gene>
    <name evidence="2" type="ORF">BQ8794_240172</name>
</gene>
<reference evidence="3" key="1">
    <citation type="submission" date="2017-01" db="EMBL/GenBank/DDBJ databases">
        <authorList>
            <person name="Brunel B."/>
        </authorList>
    </citation>
    <scope>NUCLEOTIDE SEQUENCE [LARGE SCALE GENOMIC DNA]</scope>
</reference>
<name>A0A1R3V7U3_9HYPH</name>
<dbReference type="EMBL" id="FTPD01000017">
    <property type="protein sequence ID" value="SIT55965.1"/>
    <property type="molecule type" value="Genomic_DNA"/>
</dbReference>
<evidence type="ECO:0000313" key="3">
    <source>
        <dbReference type="Proteomes" id="UP000188388"/>
    </source>
</evidence>
<organism evidence="2 3">
    <name type="scientific">Mesorhizobium prunaredense</name>
    <dbReference type="NCBI Taxonomy" id="1631249"/>
    <lineage>
        <taxon>Bacteria</taxon>
        <taxon>Pseudomonadati</taxon>
        <taxon>Pseudomonadota</taxon>
        <taxon>Alphaproteobacteria</taxon>
        <taxon>Hyphomicrobiales</taxon>
        <taxon>Phyllobacteriaceae</taxon>
        <taxon>Mesorhizobium</taxon>
    </lineage>
</organism>
<proteinExistence type="predicted"/>
<dbReference type="Proteomes" id="UP000188388">
    <property type="component" value="Unassembled WGS sequence"/>
</dbReference>
<accession>A0A1R3V7U3</accession>
<feature type="region of interest" description="Disordered" evidence="1">
    <location>
        <begin position="47"/>
        <end position="73"/>
    </location>
</feature>
<dbReference type="AlphaFoldDB" id="A0A1R3V7U3"/>
<protein>
    <submittedName>
        <fullName evidence="2">Uncharacterized protein</fullName>
    </submittedName>
</protein>
<evidence type="ECO:0000313" key="2">
    <source>
        <dbReference type="EMBL" id="SIT55965.1"/>
    </source>
</evidence>
<sequence length="115" mass="12253">MEKAPDPDLLREMDWIAVERLREPEIGAAIGRAYSKKKAHVGLRRPIRAPANSSLPRSAAPHSFASGSHRPGDGDRLVGYLLVAGEILDRTGRTGNPAVDCCAGALGKNLAALCR</sequence>
<keyword evidence="3" id="KW-1185">Reference proteome</keyword>
<evidence type="ECO:0000256" key="1">
    <source>
        <dbReference type="SAM" id="MobiDB-lite"/>
    </source>
</evidence>